<keyword evidence="1" id="KW-0732">Signal</keyword>
<evidence type="ECO:0000259" key="2">
    <source>
        <dbReference type="Pfam" id="PF13590"/>
    </source>
</evidence>
<evidence type="ECO:0000256" key="1">
    <source>
        <dbReference type="SAM" id="SignalP"/>
    </source>
</evidence>
<comment type="caution">
    <text evidence="3">The sequence shown here is derived from an EMBL/GenBank/DDBJ whole genome shotgun (WGS) entry which is preliminary data.</text>
</comment>
<keyword evidence="4" id="KW-1185">Reference proteome</keyword>
<sequence length="191" mass="21658">MKSLQRFALAVFAFGLLASCSSVRVISDYDQKADFNNYKSYAFYKTGIDKAQISDLDKKRILRAIEAEMGSRGFVKSDNPDVLISIFTKERERVDVYNNNFGMGWGWGGFYSPWAWGPGWGWGYGNNVSTRTEGSLYIDVIDANKKELVWQGRGVGSLNNTKNIEKKEQRIKEFVSHILKEYPPQIAVASN</sequence>
<accession>A0A3A1NAC5</accession>
<feature type="signal peptide" evidence="1">
    <location>
        <begin position="1"/>
        <end position="18"/>
    </location>
</feature>
<gene>
    <name evidence="3" type="ORF">D2V08_03010</name>
</gene>
<name>A0A3A1NAC5_9FLAO</name>
<dbReference type="Proteomes" id="UP000266067">
    <property type="component" value="Unassembled WGS sequence"/>
</dbReference>
<evidence type="ECO:0000313" key="3">
    <source>
        <dbReference type="EMBL" id="RIV36317.1"/>
    </source>
</evidence>
<evidence type="ECO:0000313" key="4">
    <source>
        <dbReference type="Proteomes" id="UP000266067"/>
    </source>
</evidence>
<dbReference type="Gene3D" id="3.30.160.670">
    <property type="match status" value="1"/>
</dbReference>
<protein>
    <submittedName>
        <fullName evidence="3">DUF4136 domain-containing protein</fullName>
    </submittedName>
</protein>
<dbReference type="EMBL" id="QXFH01000064">
    <property type="protein sequence ID" value="RIV36317.1"/>
    <property type="molecule type" value="Genomic_DNA"/>
</dbReference>
<reference evidence="3 4" key="1">
    <citation type="submission" date="2018-08" db="EMBL/GenBank/DDBJ databases">
        <title>Proposal of Muricauda 72 sp.nov. and Muricauda NH166 sp.nov., isolated from seawater.</title>
        <authorList>
            <person name="Cheng H."/>
            <person name="Wu Y.-H."/>
            <person name="Guo L.-L."/>
            <person name="Xu X.-W."/>
        </authorList>
    </citation>
    <scope>NUCLEOTIDE SEQUENCE [LARGE SCALE GENOMIC DNA]</scope>
    <source>
        <strain evidence="3 4">KCTC 22173</strain>
    </source>
</reference>
<feature type="domain" description="DUF4136" evidence="2">
    <location>
        <begin position="26"/>
        <end position="184"/>
    </location>
</feature>
<dbReference type="Pfam" id="PF13590">
    <property type="entry name" value="DUF4136"/>
    <property type="match status" value="1"/>
</dbReference>
<organism evidence="3 4">
    <name type="scientific">Flagellimonas lutimaris</name>
    <dbReference type="NCBI Taxonomy" id="475082"/>
    <lineage>
        <taxon>Bacteria</taxon>
        <taxon>Pseudomonadati</taxon>
        <taxon>Bacteroidota</taxon>
        <taxon>Flavobacteriia</taxon>
        <taxon>Flavobacteriales</taxon>
        <taxon>Flavobacteriaceae</taxon>
        <taxon>Flagellimonas</taxon>
    </lineage>
</organism>
<dbReference type="OrthoDB" id="5432251at2"/>
<dbReference type="AlphaFoldDB" id="A0A3A1NAC5"/>
<dbReference type="InterPro" id="IPR025411">
    <property type="entry name" value="DUF4136"/>
</dbReference>
<feature type="chain" id="PRO_5017479299" evidence="1">
    <location>
        <begin position="19"/>
        <end position="191"/>
    </location>
</feature>
<dbReference type="RefSeq" id="WP_119606629.1">
    <property type="nucleotide sequence ID" value="NZ_QXFH01000064.1"/>
</dbReference>
<dbReference type="PROSITE" id="PS51257">
    <property type="entry name" value="PROKAR_LIPOPROTEIN"/>
    <property type="match status" value="1"/>
</dbReference>
<proteinExistence type="predicted"/>